<keyword evidence="3" id="KW-1185">Reference proteome</keyword>
<protein>
    <submittedName>
        <fullName evidence="2">Uncharacterized protein</fullName>
    </submittedName>
</protein>
<dbReference type="EMBL" id="JYDW01000539">
    <property type="protein sequence ID" value="KRZ47859.1"/>
    <property type="molecule type" value="Genomic_DNA"/>
</dbReference>
<accession>A0A0V1KKU2</accession>
<reference evidence="2 3" key="1">
    <citation type="submission" date="2015-05" db="EMBL/GenBank/DDBJ databases">
        <title>Evolution of Trichinella species and genotypes.</title>
        <authorList>
            <person name="Korhonen P.K."/>
            <person name="Edoardo P."/>
            <person name="Giuseppe L.R."/>
            <person name="Gasser R.B."/>
        </authorList>
    </citation>
    <scope>NUCLEOTIDE SEQUENCE [LARGE SCALE GENOMIC DNA]</scope>
    <source>
        <strain evidence="2">ISS10</strain>
    </source>
</reference>
<name>A0A0V1KKU2_9BILA</name>
<evidence type="ECO:0000256" key="1">
    <source>
        <dbReference type="SAM" id="Phobius"/>
    </source>
</evidence>
<gene>
    <name evidence="2" type="ORF">T02_11371</name>
</gene>
<dbReference type="AlphaFoldDB" id="A0A0V1KKU2"/>
<comment type="caution">
    <text evidence="2">The sequence shown here is derived from an EMBL/GenBank/DDBJ whole genome shotgun (WGS) entry which is preliminary data.</text>
</comment>
<keyword evidence="1" id="KW-1133">Transmembrane helix</keyword>
<evidence type="ECO:0000313" key="3">
    <source>
        <dbReference type="Proteomes" id="UP000054721"/>
    </source>
</evidence>
<proteinExistence type="predicted"/>
<keyword evidence="1" id="KW-0472">Membrane</keyword>
<evidence type="ECO:0000313" key="2">
    <source>
        <dbReference type="EMBL" id="KRZ47859.1"/>
    </source>
</evidence>
<organism evidence="2 3">
    <name type="scientific">Trichinella nativa</name>
    <dbReference type="NCBI Taxonomy" id="6335"/>
    <lineage>
        <taxon>Eukaryota</taxon>
        <taxon>Metazoa</taxon>
        <taxon>Ecdysozoa</taxon>
        <taxon>Nematoda</taxon>
        <taxon>Enoplea</taxon>
        <taxon>Dorylaimia</taxon>
        <taxon>Trichinellida</taxon>
        <taxon>Trichinellidae</taxon>
        <taxon>Trichinella</taxon>
    </lineage>
</organism>
<dbReference type="Proteomes" id="UP000054721">
    <property type="component" value="Unassembled WGS sequence"/>
</dbReference>
<feature type="transmembrane region" description="Helical" evidence="1">
    <location>
        <begin position="34"/>
        <end position="56"/>
    </location>
</feature>
<sequence>MSQLKVLMSISWNEISLLSPNETFNSLTTSLFDLFLEIIHDICFSFLIFIYCIIMVHGRQQQEAFLSLQDVAHKSELSIEAK</sequence>
<keyword evidence="1" id="KW-0812">Transmembrane</keyword>